<feature type="compositionally biased region" description="Polar residues" evidence="1">
    <location>
        <begin position="11"/>
        <end position="20"/>
    </location>
</feature>
<dbReference type="AlphaFoldDB" id="A0A5J4S8Y0"/>
<name>A0A5J4S8Y0_9ZZZZ</name>
<accession>A0A5J4S8Y0</accession>
<gene>
    <name evidence="2" type="ORF">EZS27_010357</name>
</gene>
<feature type="region of interest" description="Disordered" evidence="1">
    <location>
        <begin position="1"/>
        <end position="20"/>
    </location>
</feature>
<organism evidence="2">
    <name type="scientific">termite gut metagenome</name>
    <dbReference type="NCBI Taxonomy" id="433724"/>
    <lineage>
        <taxon>unclassified sequences</taxon>
        <taxon>metagenomes</taxon>
        <taxon>organismal metagenomes</taxon>
    </lineage>
</organism>
<evidence type="ECO:0000256" key="1">
    <source>
        <dbReference type="SAM" id="MobiDB-lite"/>
    </source>
</evidence>
<reference evidence="2" key="1">
    <citation type="submission" date="2019-03" db="EMBL/GenBank/DDBJ databases">
        <title>Single cell metagenomics reveals metabolic interactions within the superorganism composed of flagellate Streblomastix strix and complex community of Bacteroidetes bacteria on its surface.</title>
        <authorList>
            <person name="Treitli S.C."/>
            <person name="Kolisko M."/>
            <person name="Husnik F."/>
            <person name="Keeling P."/>
            <person name="Hampl V."/>
        </authorList>
    </citation>
    <scope>NUCLEOTIDE SEQUENCE</scope>
    <source>
        <strain evidence="2">STM</strain>
    </source>
</reference>
<sequence length="34" mass="4219">MNYSKTKENKPQNPTNLKTQYQWEEHLNIEKLRN</sequence>
<comment type="caution">
    <text evidence="2">The sequence shown here is derived from an EMBL/GenBank/DDBJ whole genome shotgun (WGS) entry which is preliminary data.</text>
</comment>
<dbReference type="EMBL" id="SNRY01000360">
    <property type="protein sequence ID" value="KAA6341875.1"/>
    <property type="molecule type" value="Genomic_DNA"/>
</dbReference>
<protein>
    <submittedName>
        <fullName evidence="2">Uncharacterized protein</fullName>
    </submittedName>
</protein>
<evidence type="ECO:0000313" key="2">
    <source>
        <dbReference type="EMBL" id="KAA6341875.1"/>
    </source>
</evidence>
<proteinExistence type="predicted"/>
<feature type="compositionally biased region" description="Basic and acidic residues" evidence="1">
    <location>
        <begin position="1"/>
        <end position="10"/>
    </location>
</feature>